<feature type="repeat" description="PPR" evidence="10">
    <location>
        <begin position="245"/>
        <end position="279"/>
    </location>
</feature>
<keyword evidence="8" id="KW-1015">Disulfide bond</keyword>
<evidence type="ECO:0000256" key="11">
    <source>
        <dbReference type="SAM" id="MobiDB-lite"/>
    </source>
</evidence>
<reference evidence="14" key="1">
    <citation type="submission" date="2013-06" db="EMBL/GenBank/DDBJ databases">
        <authorList>
            <person name="Zhao Q."/>
        </authorList>
    </citation>
    <scope>NUCLEOTIDE SEQUENCE</scope>
    <source>
        <strain evidence="14">cv. W1943</strain>
    </source>
</reference>
<dbReference type="PANTHER" id="PTHR47926:SF507">
    <property type="entry name" value="DYW DOMAIN-CONTAINING PROTEIN"/>
    <property type="match status" value="1"/>
</dbReference>
<dbReference type="InterPro" id="IPR046848">
    <property type="entry name" value="E_motif"/>
</dbReference>
<dbReference type="Pfam" id="PF20430">
    <property type="entry name" value="Eplus_motif"/>
    <property type="match status" value="1"/>
</dbReference>
<name>A0A0E0Q421_ORYRU</name>
<dbReference type="PROSITE" id="PS51375">
    <property type="entry name" value="PPR"/>
    <property type="match status" value="2"/>
</dbReference>
<dbReference type="GO" id="GO:0031425">
    <property type="term" value="P:chloroplast RNA processing"/>
    <property type="evidence" value="ECO:0007669"/>
    <property type="project" value="UniProtKB-ARBA"/>
</dbReference>
<dbReference type="NCBIfam" id="TIGR00756">
    <property type="entry name" value="PPR"/>
    <property type="match status" value="3"/>
</dbReference>
<evidence type="ECO:0000259" key="12">
    <source>
        <dbReference type="SMART" id="SM00768"/>
    </source>
</evidence>
<evidence type="ECO:0000256" key="8">
    <source>
        <dbReference type="ARBA" id="ARBA00023157"/>
    </source>
</evidence>
<dbReference type="InterPro" id="IPR002885">
    <property type="entry name" value="PPR_rpt"/>
</dbReference>
<dbReference type="FunFam" id="1.25.40.10:FF:000231">
    <property type="entry name" value="Pentatricopeptide repeat-containing protein chloroplastic"/>
    <property type="match status" value="1"/>
</dbReference>
<dbReference type="GO" id="GO:0005886">
    <property type="term" value="C:plasma membrane"/>
    <property type="evidence" value="ECO:0007669"/>
    <property type="project" value="UniProtKB-SubCell"/>
</dbReference>
<dbReference type="GO" id="GO:0008270">
    <property type="term" value="F:zinc ion binding"/>
    <property type="evidence" value="ECO:0007669"/>
    <property type="project" value="InterPro"/>
</dbReference>
<feature type="repeat" description="PPR" evidence="10">
    <location>
        <begin position="347"/>
        <end position="381"/>
    </location>
</feature>
<organism evidence="13 14">
    <name type="scientific">Oryza rufipogon</name>
    <name type="common">Brownbeard rice</name>
    <name type="synonym">Asian wild rice</name>
    <dbReference type="NCBI Taxonomy" id="4529"/>
    <lineage>
        <taxon>Eukaryota</taxon>
        <taxon>Viridiplantae</taxon>
        <taxon>Streptophyta</taxon>
        <taxon>Embryophyta</taxon>
        <taxon>Tracheophyta</taxon>
        <taxon>Spermatophyta</taxon>
        <taxon>Magnoliopsida</taxon>
        <taxon>Liliopsida</taxon>
        <taxon>Poales</taxon>
        <taxon>Poaceae</taxon>
        <taxon>BOP clade</taxon>
        <taxon>Oryzoideae</taxon>
        <taxon>Oryzeae</taxon>
        <taxon>Oryzinae</taxon>
        <taxon>Oryza</taxon>
    </lineage>
</organism>
<dbReference type="Proteomes" id="UP000008022">
    <property type="component" value="Unassembled WGS sequence"/>
</dbReference>
<dbReference type="InterPro" id="IPR046849">
    <property type="entry name" value="E2_motif"/>
</dbReference>
<dbReference type="Pfam" id="PF01535">
    <property type="entry name" value="PPR"/>
    <property type="match status" value="6"/>
</dbReference>
<keyword evidence="5" id="KW-0677">Repeat</keyword>
<feature type="region of interest" description="Disordered" evidence="11">
    <location>
        <begin position="1"/>
        <end position="67"/>
    </location>
</feature>
<evidence type="ECO:0000256" key="10">
    <source>
        <dbReference type="PROSITE-ProRule" id="PRU00708"/>
    </source>
</evidence>
<dbReference type="eggNOG" id="KOG4197">
    <property type="taxonomic scope" value="Eukaryota"/>
</dbReference>
<dbReference type="InterPro" id="IPR011990">
    <property type="entry name" value="TPR-like_helical_dom_sf"/>
</dbReference>
<keyword evidence="2" id="KW-1003">Cell membrane</keyword>
<reference evidence="13" key="2">
    <citation type="submission" date="2015-06" db="UniProtKB">
        <authorList>
            <consortium name="EnsemblPlants"/>
        </authorList>
    </citation>
    <scope>IDENTIFICATION</scope>
</reference>
<evidence type="ECO:0000256" key="4">
    <source>
        <dbReference type="ARBA" id="ARBA00022729"/>
    </source>
</evidence>
<dbReference type="InterPro" id="IPR012946">
    <property type="entry name" value="X8"/>
</dbReference>
<keyword evidence="3" id="KW-0336">GPI-anchor</keyword>
<evidence type="ECO:0000256" key="6">
    <source>
        <dbReference type="ARBA" id="ARBA00022946"/>
    </source>
</evidence>
<evidence type="ECO:0000313" key="13">
    <source>
        <dbReference type="EnsemblPlants" id="ORUFI07G02900.1"/>
    </source>
</evidence>
<evidence type="ECO:0000256" key="1">
    <source>
        <dbReference type="ARBA" id="ARBA00004609"/>
    </source>
</evidence>
<keyword evidence="7" id="KW-0472">Membrane</keyword>
<keyword evidence="6" id="KW-0809">Transit peptide</keyword>
<dbReference type="AlphaFoldDB" id="A0A0E0Q421"/>
<dbReference type="FunFam" id="1.25.40.10:FF:001050">
    <property type="entry name" value="Pentatricopeptide repeat-containing protein At2g33760"/>
    <property type="match status" value="1"/>
</dbReference>
<proteinExistence type="predicted"/>
<dbReference type="GO" id="GO:0009506">
    <property type="term" value="C:plasmodesma"/>
    <property type="evidence" value="ECO:0007669"/>
    <property type="project" value="UniProtKB-ARBA"/>
</dbReference>
<evidence type="ECO:0000256" key="9">
    <source>
        <dbReference type="ARBA" id="ARBA00023180"/>
    </source>
</evidence>
<comment type="subcellular location">
    <subcellularLocation>
        <location evidence="1">Cell membrane</location>
        <topology evidence="1">Lipid-anchor</topology>
        <topology evidence="1">GPI-anchor</topology>
    </subcellularLocation>
</comment>
<dbReference type="Pfam" id="PF20431">
    <property type="entry name" value="E_motif"/>
    <property type="match status" value="1"/>
</dbReference>
<dbReference type="Pfam" id="PF07983">
    <property type="entry name" value="X8"/>
    <property type="match status" value="1"/>
</dbReference>
<dbReference type="SMART" id="SM00768">
    <property type="entry name" value="X8"/>
    <property type="match status" value="1"/>
</dbReference>
<keyword evidence="4" id="KW-0732">Signal</keyword>
<dbReference type="Gramene" id="ORUFI07G02900.1">
    <property type="protein sequence ID" value="ORUFI07G02900.1"/>
    <property type="gene ID" value="ORUFI07G02900"/>
</dbReference>
<sequence>MGLFGPRHIGPALAHLTSPPRWAGDSRPTLQKSTARNRAKIHSARAGGGARTAASRRPVAPPMSEAIPSTRPALRHCVALLRLHLAAPSLAAAKQIHARALRAGVPTSHPLLAKHLLFHLAALRAPPLRYAVAVLSRLLPHGPLDPFPLNTVLRIAAGSPRPRVALELHRRRLALPDTHTYPPLIQACARLLALREGECLHAEAAKNGFVTLVFVQNSLVHLYGACGLFESAHKVFDEMPVRGRNLVSWNSMLNSFAANGRPNEVLTVFWEMLGVDFAPDGFTIVSVLTACAEFGALALGRRVHVYVEKVGLVENSHVSNALIDLYAKCGSVNDARRIFEEMGLGRTVVSWTSLIVGLAANGFGKEALELFSLMEREKLVPTEITMVGVLYACSHCGLVDDGFRYFDRMKEDYGISPRIEHLGCMVDLLGRAGRVEEAYDYIITMPLEPNAVVWRTLLGSCAMHKKLELGKVAWERLVELDPGHSGDYVLLSNLYAAVGMWADVHVLRKTMVKDRVRKNPGHSLVELRNSVYEFVMGDRSHPESEQIYEMLAEIAERLRREGYIPRTSNVLADIEEEEKETALNYHSERLAIAFALLKSLPGIPIRIIKNLRMCGDCHVAFNLISKVYDREIIVRDRSRRPSNYFVDMLIRYQYKRENYRDMRHVMRTTPNYFSAAGARVAPQEKAESATPIPTLSPPEGNMTFVDGVTWCVARPGVSQEDLQNALDWACGQGGADCTPLQPGGRCYQPDTLLSHASYAFNIFYQQNGNSDIACNFGGAGTIIKRNPIPGIRDIFCISTDSRKHVDDLRSCVYDVSSSESFPIRVNWVDATKKALACIAAEVE</sequence>
<dbReference type="FunFam" id="1.20.58.1040:FF:000001">
    <property type="entry name" value="Glucan endo-1,3-beta-glucosidase 4"/>
    <property type="match status" value="1"/>
</dbReference>
<evidence type="ECO:0000256" key="5">
    <source>
        <dbReference type="ARBA" id="ARBA00022737"/>
    </source>
</evidence>
<dbReference type="InterPro" id="IPR046960">
    <property type="entry name" value="PPR_At4g14850-like_plant"/>
</dbReference>
<dbReference type="Pfam" id="PF14432">
    <property type="entry name" value="DYW_deaminase"/>
    <property type="match status" value="1"/>
</dbReference>
<accession>A0A0E0Q421</accession>
<dbReference type="EnsemblPlants" id="ORUFI07G02900.1">
    <property type="protein sequence ID" value="ORUFI07G02900.1"/>
    <property type="gene ID" value="ORUFI07G02900"/>
</dbReference>
<dbReference type="STRING" id="4529.A0A0E0Q421"/>
<dbReference type="InterPro" id="IPR032867">
    <property type="entry name" value="DYW_dom"/>
</dbReference>
<evidence type="ECO:0000256" key="2">
    <source>
        <dbReference type="ARBA" id="ARBA00022475"/>
    </source>
</evidence>
<dbReference type="Gene3D" id="1.25.40.10">
    <property type="entry name" value="Tetratricopeptide repeat domain"/>
    <property type="match status" value="3"/>
</dbReference>
<evidence type="ECO:0000256" key="7">
    <source>
        <dbReference type="ARBA" id="ARBA00023136"/>
    </source>
</evidence>
<protein>
    <recommendedName>
        <fullName evidence="12">X8 domain-containing protein</fullName>
    </recommendedName>
</protein>
<dbReference type="GO" id="GO:0009451">
    <property type="term" value="P:RNA modification"/>
    <property type="evidence" value="ECO:0007669"/>
    <property type="project" value="InterPro"/>
</dbReference>
<keyword evidence="3" id="KW-0449">Lipoprotein</keyword>
<keyword evidence="9" id="KW-0325">Glycoprotein</keyword>
<feature type="domain" description="X8" evidence="12">
    <location>
        <begin position="709"/>
        <end position="813"/>
    </location>
</feature>
<dbReference type="GO" id="GO:0003723">
    <property type="term" value="F:RNA binding"/>
    <property type="evidence" value="ECO:0007669"/>
    <property type="project" value="InterPro"/>
</dbReference>
<evidence type="ECO:0000256" key="3">
    <source>
        <dbReference type="ARBA" id="ARBA00022622"/>
    </source>
</evidence>
<evidence type="ECO:0000313" key="14">
    <source>
        <dbReference type="Proteomes" id="UP000008022"/>
    </source>
</evidence>
<dbReference type="OMA" id="ECLHAEA"/>
<dbReference type="GO" id="GO:0098552">
    <property type="term" value="C:side of membrane"/>
    <property type="evidence" value="ECO:0007669"/>
    <property type="project" value="UniProtKB-KW"/>
</dbReference>
<dbReference type="Gene3D" id="1.20.58.1040">
    <property type="match status" value="1"/>
</dbReference>
<dbReference type="FunFam" id="1.25.40.10:FF:000344">
    <property type="entry name" value="Pentatricopeptide repeat-containing protein"/>
    <property type="match status" value="1"/>
</dbReference>
<keyword evidence="14" id="KW-1185">Reference proteome</keyword>
<dbReference type="PANTHER" id="PTHR47926">
    <property type="entry name" value="PENTATRICOPEPTIDE REPEAT-CONTAINING PROTEIN"/>
    <property type="match status" value="1"/>
</dbReference>